<dbReference type="Pfam" id="PF06271">
    <property type="entry name" value="RDD"/>
    <property type="match status" value="1"/>
</dbReference>
<evidence type="ECO:0000256" key="2">
    <source>
        <dbReference type="ARBA" id="ARBA00022692"/>
    </source>
</evidence>
<proteinExistence type="predicted"/>
<dbReference type="RefSeq" id="WP_184033919.1">
    <property type="nucleotide sequence ID" value="NZ_JACHHY010000001.1"/>
</dbReference>
<dbReference type="PANTHER" id="PTHR38480:SF1">
    <property type="entry name" value="SLR0254 PROTEIN"/>
    <property type="match status" value="1"/>
</dbReference>
<name>A0A840ME32_9PROT</name>
<protein>
    <submittedName>
        <fullName evidence="7">Putative RDD family membrane protein YckC</fullName>
    </submittedName>
</protein>
<evidence type="ECO:0000256" key="1">
    <source>
        <dbReference type="ARBA" id="ARBA00004141"/>
    </source>
</evidence>
<dbReference type="GO" id="GO:0016020">
    <property type="term" value="C:membrane"/>
    <property type="evidence" value="ECO:0007669"/>
    <property type="project" value="UniProtKB-SubCell"/>
</dbReference>
<gene>
    <name evidence="7" type="ORF">HNQ59_000200</name>
</gene>
<keyword evidence="4 5" id="KW-0472">Membrane</keyword>
<evidence type="ECO:0000313" key="7">
    <source>
        <dbReference type="EMBL" id="MBB5016938.1"/>
    </source>
</evidence>
<feature type="transmembrane region" description="Helical" evidence="5">
    <location>
        <begin position="54"/>
        <end position="73"/>
    </location>
</feature>
<dbReference type="InterPro" id="IPR010432">
    <property type="entry name" value="RDD"/>
</dbReference>
<evidence type="ECO:0000256" key="5">
    <source>
        <dbReference type="SAM" id="Phobius"/>
    </source>
</evidence>
<organism evidence="7 8">
    <name type="scientific">Chitinivorax tropicus</name>
    <dbReference type="NCBI Taxonomy" id="714531"/>
    <lineage>
        <taxon>Bacteria</taxon>
        <taxon>Pseudomonadati</taxon>
        <taxon>Pseudomonadota</taxon>
        <taxon>Betaproteobacteria</taxon>
        <taxon>Chitinivorax</taxon>
    </lineage>
</organism>
<comment type="caution">
    <text evidence="7">The sequence shown here is derived from an EMBL/GenBank/DDBJ whole genome shotgun (WGS) entry which is preliminary data.</text>
</comment>
<feature type="transmembrane region" description="Helical" evidence="5">
    <location>
        <begin position="110"/>
        <end position="130"/>
    </location>
</feature>
<dbReference type="Proteomes" id="UP000575898">
    <property type="component" value="Unassembled WGS sequence"/>
</dbReference>
<feature type="domain" description="RDD" evidence="6">
    <location>
        <begin position="20"/>
        <end position="143"/>
    </location>
</feature>
<dbReference type="PANTHER" id="PTHR38480">
    <property type="entry name" value="SLR0254 PROTEIN"/>
    <property type="match status" value="1"/>
</dbReference>
<accession>A0A840ME32</accession>
<dbReference type="AlphaFoldDB" id="A0A840ME32"/>
<evidence type="ECO:0000256" key="4">
    <source>
        <dbReference type="ARBA" id="ARBA00023136"/>
    </source>
</evidence>
<evidence type="ECO:0000313" key="8">
    <source>
        <dbReference type="Proteomes" id="UP000575898"/>
    </source>
</evidence>
<dbReference type="EMBL" id="JACHHY010000001">
    <property type="protein sequence ID" value="MBB5016938.1"/>
    <property type="molecule type" value="Genomic_DNA"/>
</dbReference>
<evidence type="ECO:0000256" key="3">
    <source>
        <dbReference type="ARBA" id="ARBA00022989"/>
    </source>
</evidence>
<keyword evidence="3 5" id="KW-1133">Transmembrane helix</keyword>
<sequence>MLDTLRVISTPEGVELTLRLAGPVSRCLAWLIDVLIRTAIFLAFATVLGSLDRFGAGLAAVLWFLLEWLYPVMFEMLRRGATPGKASMKLRAVMDDGTPITWGASLTRNILRVIDFMPLMYLAGFMSMLISGRFQRLGDLAAGTVVVYSSELAYPNTLPDAPVRTPPVRLLPEEQRAIIDFAQRLPGWTDERADELAAIAEPLIENKPTASPSMQLVGLARFLLGQR</sequence>
<keyword evidence="2 5" id="KW-0812">Transmembrane</keyword>
<comment type="subcellular location">
    <subcellularLocation>
        <location evidence="1">Membrane</location>
        <topology evidence="1">Multi-pass membrane protein</topology>
    </subcellularLocation>
</comment>
<keyword evidence="8" id="KW-1185">Reference proteome</keyword>
<feature type="transmembrane region" description="Helical" evidence="5">
    <location>
        <begin position="28"/>
        <end position="47"/>
    </location>
</feature>
<reference evidence="7 8" key="1">
    <citation type="submission" date="2020-08" db="EMBL/GenBank/DDBJ databases">
        <title>Genomic Encyclopedia of Type Strains, Phase IV (KMG-IV): sequencing the most valuable type-strain genomes for metagenomic binning, comparative biology and taxonomic classification.</title>
        <authorList>
            <person name="Goeker M."/>
        </authorList>
    </citation>
    <scope>NUCLEOTIDE SEQUENCE [LARGE SCALE GENOMIC DNA]</scope>
    <source>
        <strain evidence="7 8">DSM 27165</strain>
    </source>
</reference>
<evidence type="ECO:0000259" key="6">
    <source>
        <dbReference type="Pfam" id="PF06271"/>
    </source>
</evidence>